<feature type="non-terminal residue" evidence="1">
    <location>
        <position position="1"/>
    </location>
</feature>
<dbReference type="EMBL" id="BSYO01000006">
    <property type="protein sequence ID" value="GMH05942.1"/>
    <property type="molecule type" value="Genomic_DNA"/>
</dbReference>
<proteinExistence type="predicted"/>
<evidence type="ECO:0000313" key="2">
    <source>
        <dbReference type="Proteomes" id="UP001279734"/>
    </source>
</evidence>
<comment type="caution">
    <text evidence="1">The sequence shown here is derived from an EMBL/GenBank/DDBJ whole genome shotgun (WGS) entry which is preliminary data.</text>
</comment>
<reference evidence="1" key="1">
    <citation type="submission" date="2023-05" db="EMBL/GenBank/DDBJ databases">
        <title>Nepenthes gracilis genome sequencing.</title>
        <authorList>
            <person name="Fukushima K."/>
        </authorList>
    </citation>
    <scope>NUCLEOTIDE SEQUENCE</scope>
    <source>
        <strain evidence="1">SING2019-196</strain>
    </source>
</reference>
<accession>A0AAD3S8E0</accession>
<gene>
    <name evidence="1" type="ORF">Nepgr_007782</name>
</gene>
<evidence type="ECO:0000313" key="1">
    <source>
        <dbReference type="EMBL" id="GMH05942.1"/>
    </source>
</evidence>
<dbReference type="AlphaFoldDB" id="A0AAD3S8E0"/>
<dbReference type="Proteomes" id="UP001279734">
    <property type="component" value="Unassembled WGS sequence"/>
</dbReference>
<organism evidence="1 2">
    <name type="scientific">Nepenthes gracilis</name>
    <name type="common">Slender pitcher plant</name>
    <dbReference type="NCBI Taxonomy" id="150966"/>
    <lineage>
        <taxon>Eukaryota</taxon>
        <taxon>Viridiplantae</taxon>
        <taxon>Streptophyta</taxon>
        <taxon>Embryophyta</taxon>
        <taxon>Tracheophyta</taxon>
        <taxon>Spermatophyta</taxon>
        <taxon>Magnoliopsida</taxon>
        <taxon>eudicotyledons</taxon>
        <taxon>Gunneridae</taxon>
        <taxon>Pentapetalae</taxon>
        <taxon>Caryophyllales</taxon>
        <taxon>Nepenthaceae</taxon>
        <taxon>Nepenthes</taxon>
    </lineage>
</organism>
<sequence>RLRFGYAGLGPWVVTAFGVFDFYSALKVDPAVHAAIAIVGIGTSAKEVCCGSGNMSLNSWDLHLPPDRCGNLILLLLCLVQHSAWLMSRC</sequence>
<protein>
    <submittedName>
        <fullName evidence="1">Uncharacterized protein</fullName>
    </submittedName>
</protein>
<name>A0AAD3S8E0_NEPGR</name>
<keyword evidence="2" id="KW-1185">Reference proteome</keyword>